<dbReference type="AlphaFoldDB" id="A0A6C0I2J6"/>
<keyword evidence="1" id="KW-1133">Transmembrane helix</keyword>
<evidence type="ECO:0000256" key="1">
    <source>
        <dbReference type="SAM" id="Phobius"/>
    </source>
</evidence>
<dbReference type="EMBL" id="MN740085">
    <property type="protein sequence ID" value="QHT87218.1"/>
    <property type="molecule type" value="Genomic_DNA"/>
</dbReference>
<protein>
    <submittedName>
        <fullName evidence="2">Uncharacterized protein</fullName>
    </submittedName>
</protein>
<proteinExistence type="predicted"/>
<sequence>MFELEVTDTILFYNILSVILLISGLLAYYLAKDKIDAWIGKTLLQMNMRDGAIYHDYGLQKGFFEKMFENMAIPQF</sequence>
<keyword evidence="1" id="KW-0472">Membrane</keyword>
<organism evidence="2">
    <name type="scientific">viral metagenome</name>
    <dbReference type="NCBI Taxonomy" id="1070528"/>
    <lineage>
        <taxon>unclassified sequences</taxon>
        <taxon>metagenomes</taxon>
        <taxon>organismal metagenomes</taxon>
    </lineage>
</organism>
<keyword evidence="1" id="KW-0812">Transmembrane</keyword>
<name>A0A6C0I2J6_9ZZZZ</name>
<evidence type="ECO:0000313" key="2">
    <source>
        <dbReference type="EMBL" id="QHT87218.1"/>
    </source>
</evidence>
<accession>A0A6C0I2J6</accession>
<feature type="transmembrane region" description="Helical" evidence="1">
    <location>
        <begin position="12"/>
        <end position="31"/>
    </location>
</feature>
<reference evidence="2" key="1">
    <citation type="journal article" date="2020" name="Nature">
        <title>Giant virus diversity and host interactions through global metagenomics.</title>
        <authorList>
            <person name="Schulz F."/>
            <person name="Roux S."/>
            <person name="Paez-Espino D."/>
            <person name="Jungbluth S."/>
            <person name="Walsh D.A."/>
            <person name="Denef V.J."/>
            <person name="McMahon K.D."/>
            <person name="Konstantinidis K.T."/>
            <person name="Eloe-Fadrosh E.A."/>
            <person name="Kyrpides N.C."/>
            <person name="Woyke T."/>
        </authorList>
    </citation>
    <scope>NUCLEOTIDE SEQUENCE</scope>
    <source>
        <strain evidence="2">GVMAG-M-3300023184-190</strain>
    </source>
</reference>